<dbReference type="eggNOG" id="ENOG502SBXK">
    <property type="taxonomic scope" value="Eukaryota"/>
</dbReference>
<dbReference type="OrthoDB" id="5579731at2759"/>
<dbReference type="KEGG" id="lel:PVL30_001941"/>
<sequence length="286" mass="32059">MSSSNTPNRQPILQNHAKAQDPKHLTTIYKKNGNFDKQRKELLENFKESETCKNLLLKLQIMIESKVKHDPLILIKNKGKMAALIQGEIVNQRSGSHSLSNNNTTDKGTGVSLSEKESYTQDSNGPSNTILGIVDRDIQEKIIESEEFQFAIKEELRDIKRRLLGISDEEYAQIKEDERLKLEKRQKEELARKLRLEQEMKNREARSFYQKKKSPGPFGGSSSVSGPPNASVGDSSGAGAVGISVLSGNYRVGKSAANYRNAGYSASQEKSEQLQKKKDKPPVMMY</sequence>
<feature type="compositionally biased region" description="Polar residues" evidence="1">
    <location>
        <begin position="1"/>
        <end position="13"/>
    </location>
</feature>
<accession>A5DX86</accession>
<dbReference type="EMBL" id="CH981525">
    <property type="protein sequence ID" value="EDK43794.1"/>
    <property type="molecule type" value="Genomic_DNA"/>
</dbReference>
<feature type="region of interest" description="Disordered" evidence="1">
    <location>
        <begin position="94"/>
        <end position="128"/>
    </location>
</feature>
<dbReference type="AlphaFoldDB" id="A5DX86"/>
<dbReference type="GeneID" id="5233677"/>
<dbReference type="HOGENOM" id="CLU_084830_0_0_1"/>
<dbReference type="STRING" id="379508.A5DX86"/>
<evidence type="ECO:0000313" key="4">
    <source>
        <dbReference type="Proteomes" id="UP000001996"/>
    </source>
</evidence>
<dbReference type="InParanoid" id="A5DX86"/>
<organism evidence="3 4">
    <name type="scientific">Lodderomyces elongisporus (strain ATCC 11503 / CBS 2605 / JCM 1781 / NBRC 1676 / NRRL YB-4239)</name>
    <name type="common">Yeast</name>
    <name type="synonym">Saccharomyces elongisporus</name>
    <dbReference type="NCBI Taxonomy" id="379508"/>
    <lineage>
        <taxon>Eukaryota</taxon>
        <taxon>Fungi</taxon>
        <taxon>Dikarya</taxon>
        <taxon>Ascomycota</taxon>
        <taxon>Saccharomycotina</taxon>
        <taxon>Pichiomycetes</taxon>
        <taxon>Debaryomycetaceae</taxon>
        <taxon>Candida/Lodderomyces clade</taxon>
        <taxon>Lodderomyces</taxon>
    </lineage>
</organism>
<dbReference type="Pfam" id="PF05205">
    <property type="entry name" value="COMPASS-Shg1"/>
    <property type="match status" value="1"/>
</dbReference>
<dbReference type="VEuPathDB" id="FungiDB:LELG_01973"/>
<feature type="compositionally biased region" description="Low complexity" evidence="1">
    <location>
        <begin position="220"/>
        <end position="238"/>
    </location>
</feature>
<feature type="region of interest" description="Disordered" evidence="1">
    <location>
        <begin position="202"/>
        <end position="238"/>
    </location>
</feature>
<feature type="region of interest" description="Disordered" evidence="1">
    <location>
        <begin position="261"/>
        <end position="286"/>
    </location>
</feature>
<keyword evidence="4" id="KW-1185">Reference proteome</keyword>
<gene>
    <name evidence="3" type="ORF">LELG_01973</name>
</gene>
<protein>
    <recommendedName>
        <fullName evidence="2">BOD1/SHG1 domain-containing protein</fullName>
    </recommendedName>
</protein>
<feature type="domain" description="BOD1/SHG1" evidence="2">
    <location>
        <begin position="25"/>
        <end position="146"/>
    </location>
</feature>
<dbReference type="InterPro" id="IPR055264">
    <property type="entry name" value="BOD1/SHG1_dom"/>
</dbReference>
<dbReference type="Proteomes" id="UP000001996">
    <property type="component" value="Unassembled WGS sequence"/>
</dbReference>
<name>A5DX86_LODEL</name>
<evidence type="ECO:0000256" key="1">
    <source>
        <dbReference type="SAM" id="MobiDB-lite"/>
    </source>
</evidence>
<evidence type="ECO:0000313" key="3">
    <source>
        <dbReference type="EMBL" id="EDK43794.1"/>
    </source>
</evidence>
<feature type="region of interest" description="Disordered" evidence="1">
    <location>
        <begin position="1"/>
        <end position="23"/>
    </location>
</feature>
<reference evidence="3 4" key="1">
    <citation type="journal article" date="2009" name="Nature">
        <title>Evolution of pathogenicity and sexual reproduction in eight Candida genomes.</title>
        <authorList>
            <person name="Butler G."/>
            <person name="Rasmussen M.D."/>
            <person name="Lin M.F."/>
            <person name="Santos M.A."/>
            <person name="Sakthikumar S."/>
            <person name="Munro C.A."/>
            <person name="Rheinbay E."/>
            <person name="Grabherr M."/>
            <person name="Forche A."/>
            <person name="Reedy J.L."/>
            <person name="Agrafioti I."/>
            <person name="Arnaud M.B."/>
            <person name="Bates S."/>
            <person name="Brown A.J."/>
            <person name="Brunke S."/>
            <person name="Costanzo M.C."/>
            <person name="Fitzpatrick D.A."/>
            <person name="de Groot P.W."/>
            <person name="Harris D."/>
            <person name="Hoyer L.L."/>
            <person name="Hube B."/>
            <person name="Klis F.M."/>
            <person name="Kodira C."/>
            <person name="Lennard N."/>
            <person name="Logue M.E."/>
            <person name="Martin R."/>
            <person name="Neiman A.M."/>
            <person name="Nikolaou E."/>
            <person name="Quail M.A."/>
            <person name="Quinn J."/>
            <person name="Santos M.C."/>
            <person name="Schmitzberger F.F."/>
            <person name="Sherlock G."/>
            <person name="Shah P."/>
            <person name="Silverstein K.A."/>
            <person name="Skrzypek M.S."/>
            <person name="Soll D."/>
            <person name="Staggs R."/>
            <person name="Stansfield I."/>
            <person name="Stumpf M.P."/>
            <person name="Sudbery P.E."/>
            <person name="Srikantha T."/>
            <person name="Zeng Q."/>
            <person name="Berman J."/>
            <person name="Berriman M."/>
            <person name="Heitman J."/>
            <person name="Gow N.A."/>
            <person name="Lorenz M.C."/>
            <person name="Birren B.W."/>
            <person name="Kellis M."/>
            <person name="Cuomo C.A."/>
        </authorList>
    </citation>
    <scope>NUCLEOTIDE SEQUENCE [LARGE SCALE GENOMIC DNA]</scope>
    <source>
        <strain evidence="4">ATCC 11503 / BCRC 21390 / CBS 2605 / JCM 1781 / NBRC 1676 / NRRL YB-4239</strain>
    </source>
</reference>
<evidence type="ECO:0000259" key="2">
    <source>
        <dbReference type="Pfam" id="PF05205"/>
    </source>
</evidence>
<feature type="compositionally biased region" description="Polar residues" evidence="1">
    <location>
        <begin position="94"/>
        <end position="107"/>
    </location>
</feature>
<proteinExistence type="predicted"/>